<dbReference type="AlphaFoldDB" id="A0A830GQG7"/>
<dbReference type="Gene3D" id="3.30.360.10">
    <property type="entry name" value="Dihydrodipicolinate Reductase, domain 2"/>
    <property type="match status" value="1"/>
</dbReference>
<dbReference type="Gene3D" id="3.40.50.720">
    <property type="entry name" value="NAD(P)-binding Rossmann-like Domain"/>
    <property type="match status" value="1"/>
</dbReference>
<dbReference type="InterPro" id="IPR055170">
    <property type="entry name" value="GFO_IDH_MocA-like_dom"/>
</dbReference>
<comment type="caution">
    <text evidence="4">The sequence shown here is derived from an EMBL/GenBank/DDBJ whole genome shotgun (WGS) entry which is preliminary data.</text>
</comment>
<dbReference type="GO" id="GO:0016491">
    <property type="term" value="F:oxidoreductase activity"/>
    <property type="evidence" value="ECO:0007669"/>
    <property type="project" value="UniProtKB-KW"/>
</dbReference>
<dbReference type="InterPro" id="IPR000683">
    <property type="entry name" value="Gfo/Idh/MocA-like_OxRdtase_N"/>
</dbReference>
<dbReference type="SUPFAM" id="SSF55347">
    <property type="entry name" value="Glyceraldehyde-3-phosphate dehydrogenase-like, C-terminal domain"/>
    <property type="match status" value="1"/>
</dbReference>
<reference evidence="4" key="1">
    <citation type="journal article" date="2014" name="Int. J. Syst. Evol. Microbiol.">
        <title>Complete genome sequence of Corynebacterium casei LMG S-19264T (=DSM 44701T), isolated from a smear-ripened cheese.</title>
        <authorList>
            <consortium name="US DOE Joint Genome Institute (JGI-PGF)"/>
            <person name="Walter F."/>
            <person name="Albersmeier A."/>
            <person name="Kalinowski J."/>
            <person name="Ruckert C."/>
        </authorList>
    </citation>
    <scope>NUCLEOTIDE SEQUENCE</scope>
    <source>
        <strain evidence="4">JCM 17820</strain>
    </source>
</reference>
<reference evidence="4" key="2">
    <citation type="submission" date="2020-09" db="EMBL/GenBank/DDBJ databases">
        <authorList>
            <person name="Sun Q."/>
            <person name="Ohkuma M."/>
        </authorList>
    </citation>
    <scope>NUCLEOTIDE SEQUENCE</scope>
    <source>
        <strain evidence="4">JCM 17820</strain>
    </source>
</reference>
<dbReference type="InterPro" id="IPR036291">
    <property type="entry name" value="NAD(P)-bd_dom_sf"/>
</dbReference>
<keyword evidence="1" id="KW-0560">Oxidoreductase</keyword>
<evidence type="ECO:0000313" key="5">
    <source>
        <dbReference type="Proteomes" id="UP000605784"/>
    </source>
</evidence>
<dbReference type="SUPFAM" id="SSF51735">
    <property type="entry name" value="NAD(P)-binding Rossmann-fold domains"/>
    <property type="match status" value="1"/>
</dbReference>
<keyword evidence="5" id="KW-1185">Reference proteome</keyword>
<proteinExistence type="predicted"/>
<evidence type="ECO:0000256" key="1">
    <source>
        <dbReference type="ARBA" id="ARBA00023002"/>
    </source>
</evidence>
<organism evidence="4 5">
    <name type="scientific">Haloarcula pellucida</name>
    <dbReference type="NCBI Taxonomy" id="1427151"/>
    <lineage>
        <taxon>Archaea</taxon>
        <taxon>Methanobacteriati</taxon>
        <taxon>Methanobacteriota</taxon>
        <taxon>Stenosarchaea group</taxon>
        <taxon>Halobacteria</taxon>
        <taxon>Halobacteriales</taxon>
        <taxon>Haloarculaceae</taxon>
        <taxon>Haloarcula</taxon>
    </lineage>
</organism>
<dbReference type="PANTHER" id="PTHR43818:SF11">
    <property type="entry name" value="BCDNA.GH03377"/>
    <property type="match status" value="1"/>
</dbReference>
<dbReference type="Pfam" id="PF22725">
    <property type="entry name" value="GFO_IDH_MocA_C3"/>
    <property type="match status" value="1"/>
</dbReference>
<evidence type="ECO:0000313" key="4">
    <source>
        <dbReference type="EMBL" id="GGN99049.1"/>
    </source>
</evidence>
<protein>
    <submittedName>
        <fullName evidence="4">Oxidoreductase</fullName>
    </submittedName>
</protein>
<accession>A0A830GQG7</accession>
<feature type="domain" description="Gfo/Idh/MocA-like oxidoreductase N-terminal" evidence="2">
    <location>
        <begin position="11"/>
        <end position="129"/>
    </location>
</feature>
<dbReference type="Pfam" id="PF01408">
    <property type="entry name" value="GFO_IDH_MocA"/>
    <property type="match status" value="1"/>
</dbReference>
<feature type="domain" description="GFO/IDH/MocA-like oxidoreductase" evidence="3">
    <location>
        <begin position="137"/>
        <end position="261"/>
    </location>
</feature>
<dbReference type="EMBL" id="BMOU01000005">
    <property type="protein sequence ID" value="GGN99049.1"/>
    <property type="molecule type" value="Genomic_DNA"/>
</dbReference>
<evidence type="ECO:0000259" key="2">
    <source>
        <dbReference type="Pfam" id="PF01408"/>
    </source>
</evidence>
<name>A0A830GQG7_9EURY</name>
<dbReference type="RefSeq" id="WP_188999720.1">
    <property type="nucleotide sequence ID" value="NZ_BMOU01000005.1"/>
</dbReference>
<sequence length="343" mass="36821">MVVTPDVTVAIGAIGLGRLGRQECRQYTAFDDVTLVGGVDVSADARETFEDAFDRPAYESVEELLDGHGDELDAVSICTPHTLHHDHTMAALEADCHAFVEKPLTTELSTARELVETAADRDRVLQVGFQRHFDPLFAELRRIVQSGEVGTPHTVNAYLGQRWITDHEGTWRTTPSLSGGGQLFDSGTHLVDAMLWVLDADPTAVTGIVDERGHDVDVNSALAATLDADGQRITASVCVSGAGTDIAPDDGITVWGTEGHVSLSDGDLTVTTPQSTREVSVDGDRDFETLTRRKLRNFVDAVEGTADSVVTGEYGLAVTAFLESAYEAAQRGETVHVDDLTDG</sequence>
<dbReference type="PANTHER" id="PTHR43818">
    <property type="entry name" value="BCDNA.GH03377"/>
    <property type="match status" value="1"/>
</dbReference>
<dbReference type="InterPro" id="IPR050463">
    <property type="entry name" value="Gfo/Idh/MocA_oxidrdct_glycsds"/>
</dbReference>
<evidence type="ECO:0000259" key="3">
    <source>
        <dbReference type="Pfam" id="PF22725"/>
    </source>
</evidence>
<dbReference type="GO" id="GO:0000166">
    <property type="term" value="F:nucleotide binding"/>
    <property type="evidence" value="ECO:0007669"/>
    <property type="project" value="InterPro"/>
</dbReference>
<gene>
    <name evidence="4" type="ORF">GCM10009030_30130</name>
</gene>
<dbReference type="Proteomes" id="UP000605784">
    <property type="component" value="Unassembled WGS sequence"/>
</dbReference>